<reference evidence="6 7" key="1">
    <citation type="journal article" date="2016" name="Int. J. Syst. Evol. Microbiol.">
        <title>Desulfotomaculum ferrireducens sp. nov., a moderately thermophilic sulfate-reducing and dissimilatory Fe(III)-reducing bacterium isolated from compost.</title>
        <authorList>
            <person name="Yang G."/>
            <person name="Guo J."/>
            <person name="Zhuang L."/>
            <person name="Yuan Y."/>
            <person name="Zhou S."/>
        </authorList>
    </citation>
    <scope>NUCLEOTIDE SEQUENCE [LARGE SCALE GENOMIC DNA]</scope>
    <source>
        <strain evidence="6 7">GSS09</strain>
    </source>
</reference>
<dbReference type="GO" id="GO:0005524">
    <property type="term" value="F:ATP binding"/>
    <property type="evidence" value="ECO:0007669"/>
    <property type="project" value="UniProtKB-KW"/>
</dbReference>
<dbReference type="SMART" id="SM00382">
    <property type="entry name" value="AAA"/>
    <property type="match status" value="1"/>
</dbReference>
<evidence type="ECO:0000313" key="6">
    <source>
        <dbReference type="EMBL" id="AQS58982.1"/>
    </source>
</evidence>
<dbReference type="PROSITE" id="PS50893">
    <property type="entry name" value="ABC_TRANSPORTER_2"/>
    <property type="match status" value="1"/>
</dbReference>
<dbReference type="Proteomes" id="UP000189464">
    <property type="component" value="Chromosome"/>
</dbReference>
<accession>A0A1S6IW23</accession>
<keyword evidence="4 6" id="KW-0067">ATP-binding</keyword>
<dbReference type="EMBL" id="CP019698">
    <property type="protein sequence ID" value="AQS58982.1"/>
    <property type="molecule type" value="Genomic_DNA"/>
</dbReference>
<gene>
    <name evidence="6" type="ORF">B0537_07735</name>
</gene>
<keyword evidence="7" id="KW-1185">Reference proteome</keyword>
<keyword evidence="3" id="KW-0547">Nucleotide-binding</keyword>
<dbReference type="PANTHER" id="PTHR43335">
    <property type="entry name" value="ABC TRANSPORTER, ATP-BINDING PROTEIN"/>
    <property type="match status" value="1"/>
</dbReference>
<evidence type="ECO:0000256" key="3">
    <source>
        <dbReference type="ARBA" id="ARBA00022741"/>
    </source>
</evidence>
<evidence type="ECO:0000256" key="2">
    <source>
        <dbReference type="ARBA" id="ARBA00022448"/>
    </source>
</evidence>
<evidence type="ECO:0000259" key="5">
    <source>
        <dbReference type="PROSITE" id="PS50893"/>
    </source>
</evidence>
<protein>
    <submittedName>
        <fullName evidence="6">Multidrug ABC transporter ATP-binding protein</fullName>
    </submittedName>
</protein>
<dbReference type="SUPFAM" id="SSF52540">
    <property type="entry name" value="P-loop containing nucleoside triphosphate hydrolases"/>
    <property type="match status" value="1"/>
</dbReference>
<name>A0A1S6IW23_9FIRM</name>
<dbReference type="Pfam" id="PF00005">
    <property type="entry name" value="ABC_tran"/>
    <property type="match status" value="1"/>
</dbReference>
<sequence>MERDKLLAIETHRLTKTYQGLGGCREISLAVPQGAVFGLLGPNGAGKSTLVKMLVGLLQPTSGEANILGKSIRDAASRQKVGFLPENFRYHDWLTGEDLLRFHASLFKLPAREINQRIAEVLDMIGLTEHRHKRVGNYSKGMQQRIGLGCALLPDPELIFLDEPTSALDPIGRKVVRDLIANLQQQGKTVFINSHLLSELESICDHIAIIKEGNLLFQGNWRELTQRQVRVKIVLGRLGEGKNLAEVLPSQYQVLSHQVTDIKGRDEYLLGCSSEEDIPYLVNSLTVVGYPIFEITQVTDSLEKIFLDYVSNPGWEGR</sequence>
<dbReference type="STRING" id="1833852.B0537_07735"/>
<evidence type="ECO:0000256" key="4">
    <source>
        <dbReference type="ARBA" id="ARBA00022840"/>
    </source>
</evidence>
<organism evidence="6 7">
    <name type="scientific">Desulforamulus ferrireducens</name>
    <dbReference type="NCBI Taxonomy" id="1833852"/>
    <lineage>
        <taxon>Bacteria</taxon>
        <taxon>Bacillati</taxon>
        <taxon>Bacillota</taxon>
        <taxon>Clostridia</taxon>
        <taxon>Eubacteriales</taxon>
        <taxon>Peptococcaceae</taxon>
        <taxon>Desulforamulus</taxon>
    </lineage>
</organism>
<dbReference type="PROSITE" id="PS00211">
    <property type="entry name" value="ABC_TRANSPORTER_1"/>
    <property type="match status" value="1"/>
</dbReference>
<keyword evidence="2" id="KW-0813">Transport</keyword>
<comment type="similarity">
    <text evidence="1">Belongs to the ABC transporter superfamily.</text>
</comment>
<dbReference type="InterPro" id="IPR003439">
    <property type="entry name" value="ABC_transporter-like_ATP-bd"/>
</dbReference>
<dbReference type="InterPro" id="IPR003593">
    <property type="entry name" value="AAA+_ATPase"/>
</dbReference>
<dbReference type="PANTHER" id="PTHR43335:SF4">
    <property type="entry name" value="ABC TRANSPORTER, ATP-BINDING PROTEIN"/>
    <property type="match status" value="1"/>
</dbReference>
<dbReference type="InterPro" id="IPR027417">
    <property type="entry name" value="P-loop_NTPase"/>
</dbReference>
<dbReference type="AlphaFoldDB" id="A0A1S6IW23"/>
<dbReference type="GO" id="GO:0016887">
    <property type="term" value="F:ATP hydrolysis activity"/>
    <property type="evidence" value="ECO:0007669"/>
    <property type="project" value="InterPro"/>
</dbReference>
<dbReference type="KEGG" id="dfg:B0537_07735"/>
<evidence type="ECO:0000256" key="1">
    <source>
        <dbReference type="ARBA" id="ARBA00005417"/>
    </source>
</evidence>
<feature type="domain" description="ABC transporter" evidence="5">
    <location>
        <begin position="9"/>
        <end position="237"/>
    </location>
</feature>
<proteinExistence type="inferred from homology"/>
<dbReference type="Gene3D" id="3.40.50.300">
    <property type="entry name" value="P-loop containing nucleotide triphosphate hydrolases"/>
    <property type="match status" value="1"/>
</dbReference>
<dbReference type="InterPro" id="IPR017871">
    <property type="entry name" value="ABC_transporter-like_CS"/>
</dbReference>
<evidence type="ECO:0000313" key="7">
    <source>
        <dbReference type="Proteomes" id="UP000189464"/>
    </source>
</evidence>